<gene>
    <name evidence="8" type="ORF">OSH00_19160</name>
</gene>
<dbReference type="GO" id="GO:0005829">
    <property type="term" value="C:cytosol"/>
    <property type="evidence" value="ECO:0007669"/>
    <property type="project" value="TreeGrafter"/>
</dbReference>
<evidence type="ECO:0000256" key="4">
    <source>
        <dbReference type="ARBA" id="ARBA00017099"/>
    </source>
</evidence>
<dbReference type="GO" id="GO:0008831">
    <property type="term" value="F:dTDP-4-dehydrorhamnose reductase activity"/>
    <property type="evidence" value="ECO:0007669"/>
    <property type="project" value="UniProtKB-EC"/>
</dbReference>
<sequence length="285" mass="32437">MKKILILGASGMAGHVVYTYLKENSTHQIIGTTNSTSFGDDTIELDIFNIEKLESTLKQYQPDVVINCVGMLIRGSKQYPDKTIYCNAYFPHLLKRLINESGGELIHISTDCVFSGKDGGYTENSFKDAVDLYGMSKSLGEINDDINLTIRTSIIGPELKEDGEGLFHWFINQKESVTGFKSNYWSGVTTLELAKFLKWALDKKISGLYHLTNSQPISKFDLLNTFKDVYSKNVIINDDKDYVCNKSFINTNKSVDYSVVGYPQMLDEQKIFMLEHKDFYKHYEL</sequence>
<dbReference type="EMBL" id="JAPKMY010000015">
    <property type="protein sequence ID" value="MCX5469842.1"/>
    <property type="molecule type" value="Genomic_DNA"/>
</dbReference>
<dbReference type="RefSeq" id="WP_266131745.1">
    <property type="nucleotide sequence ID" value="NZ_JAPKMY010000015.1"/>
</dbReference>
<dbReference type="Gene3D" id="3.40.50.720">
    <property type="entry name" value="NAD(P)-binding Rossmann-like Domain"/>
    <property type="match status" value="1"/>
</dbReference>
<dbReference type="EC" id="1.1.1.133" evidence="3 6"/>
<evidence type="ECO:0000256" key="2">
    <source>
        <dbReference type="ARBA" id="ARBA00010944"/>
    </source>
</evidence>
<reference evidence="8" key="1">
    <citation type="submission" date="2022-11" db="EMBL/GenBank/DDBJ databases">
        <title>Biodiversity and phylogenetic relationships of bacteria.</title>
        <authorList>
            <person name="Machado R.A.R."/>
            <person name="Bhat A."/>
            <person name="Loulou A."/>
            <person name="Kallel S."/>
        </authorList>
    </citation>
    <scope>NUCLEOTIDE SEQUENCE</scope>
    <source>
        <strain evidence="8">A-IN1</strain>
    </source>
</reference>
<dbReference type="PANTHER" id="PTHR10491">
    <property type="entry name" value="DTDP-4-DEHYDRORHAMNOSE REDUCTASE"/>
    <property type="match status" value="1"/>
</dbReference>
<dbReference type="CDD" id="cd05254">
    <property type="entry name" value="dTDP_HR_like_SDR_e"/>
    <property type="match status" value="1"/>
</dbReference>
<feature type="domain" description="RmlD-like substrate binding" evidence="7">
    <location>
        <begin position="3"/>
        <end position="224"/>
    </location>
</feature>
<keyword evidence="6" id="KW-0560">Oxidoreductase</keyword>
<keyword evidence="9" id="KW-1185">Reference proteome</keyword>
<evidence type="ECO:0000259" key="7">
    <source>
        <dbReference type="Pfam" id="PF04321"/>
    </source>
</evidence>
<dbReference type="GO" id="GO:0019305">
    <property type="term" value="P:dTDP-rhamnose biosynthetic process"/>
    <property type="evidence" value="ECO:0007669"/>
    <property type="project" value="TreeGrafter"/>
</dbReference>
<evidence type="ECO:0000313" key="8">
    <source>
        <dbReference type="EMBL" id="MCX5469842.1"/>
    </source>
</evidence>
<comment type="cofactor">
    <cofactor evidence="6">
        <name>Mg(2+)</name>
        <dbReference type="ChEBI" id="CHEBI:18420"/>
    </cofactor>
    <text evidence="6">Binds 1 Mg(2+) ion per monomer.</text>
</comment>
<comment type="pathway">
    <text evidence="1 6">Carbohydrate biosynthesis; dTDP-L-rhamnose biosynthesis.</text>
</comment>
<protein>
    <recommendedName>
        <fullName evidence="4 6">dTDP-4-dehydrorhamnose reductase</fullName>
        <ecNumber evidence="3 6">1.1.1.133</ecNumber>
    </recommendedName>
</protein>
<dbReference type="SUPFAM" id="SSF51735">
    <property type="entry name" value="NAD(P)-binding Rossmann-fold domains"/>
    <property type="match status" value="1"/>
</dbReference>
<comment type="caution">
    <text evidence="8">The sequence shown here is derived from an EMBL/GenBank/DDBJ whole genome shotgun (WGS) entry which is preliminary data.</text>
</comment>
<dbReference type="Pfam" id="PF04321">
    <property type="entry name" value="RmlD_sub_bind"/>
    <property type="match status" value="1"/>
</dbReference>
<dbReference type="AlphaFoldDB" id="A0A9X3DXQ1"/>
<evidence type="ECO:0000256" key="5">
    <source>
        <dbReference type="ARBA" id="ARBA00048200"/>
    </source>
</evidence>
<dbReference type="Proteomes" id="UP001146019">
    <property type="component" value="Unassembled WGS sequence"/>
</dbReference>
<comment type="catalytic activity">
    <reaction evidence="5 6">
        <text>dTDP-beta-L-rhamnose + NADP(+) = dTDP-4-dehydro-beta-L-rhamnose + NADPH + H(+)</text>
        <dbReference type="Rhea" id="RHEA:21796"/>
        <dbReference type="ChEBI" id="CHEBI:15378"/>
        <dbReference type="ChEBI" id="CHEBI:57510"/>
        <dbReference type="ChEBI" id="CHEBI:57783"/>
        <dbReference type="ChEBI" id="CHEBI:58349"/>
        <dbReference type="ChEBI" id="CHEBI:62830"/>
        <dbReference type="EC" id="1.1.1.133"/>
    </reaction>
</comment>
<comment type="function">
    <text evidence="6">Catalyzes the reduction of dTDP-6-deoxy-L-lyxo-4-hexulose to yield dTDP-L-rhamnose.</text>
</comment>
<dbReference type="PANTHER" id="PTHR10491:SF4">
    <property type="entry name" value="METHIONINE ADENOSYLTRANSFERASE 2 SUBUNIT BETA"/>
    <property type="match status" value="1"/>
</dbReference>
<name>A0A9X3DXQ1_9GAMM</name>
<proteinExistence type="inferred from homology"/>
<keyword evidence="6" id="KW-0521">NADP</keyword>
<organism evidence="8 9">
    <name type="scientific">Acinetobacter nematophilus</name>
    <dbReference type="NCBI Taxonomy" id="2994642"/>
    <lineage>
        <taxon>Bacteria</taxon>
        <taxon>Pseudomonadati</taxon>
        <taxon>Pseudomonadota</taxon>
        <taxon>Gammaproteobacteria</taxon>
        <taxon>Moraxellales</taxon>
        <taxon>Moraxellaceae</taxon>
        <taxon>Acinetobacter</taxon>
    </lineage>
</organism>
<evidence type="ECO:0000256" key="6">
    <source>
        <dbReference type="RuleBase" id="RU364082"/>
    </source>
</evidence>
<dbReference type="InterPro" id="IPR029903">
    <property type="entry name" value="RmlD-like-bd"/>
</dbReference>
<accession>A0A9X3DXQ1</accession>
<evidence type="ECO:0000256" key="1">
    <source>
        <dbReference type="ARBA" id="ARBA00004781"/>
    </source>
</evidence>
<evidence type="ECO:0000313" key="9">
    <source>
        <dbReference type="Proteomes" id="UP001146019"/>
    </source>
</evidence>
<evidence type="ECO:0000256" key="3">
    <source>
        <dbReference type="ARBA" id="ARBA00012929"/>
    </source>
</evidence>
<dbReference type="InterPro" id="IPR005913">
    <property type="entry name" value="dTDP_dehydrorham_reduct"/>
</dbReference>
<comment type="similarity">
    <text evidence="2 6">Belongs to the dTDP-4-dehydrorhamnose reductase family.</text>
</comment>
<dbReference type="InterPro" id="IPR036291">
    <property type="entry name" value="NAD(P)-bd_dom_sf"/>
</dbReference>